<dbReference type="PANTHER" id="PTHR34580">
    <property type="match status" value="1"/>
</dbReference>
<dbReference type="PANTHER" id="PTHR34580:SF3">
    <property type="entry name" value="PROTEIN PAFB"/>
    <property type="match status" value="1"/>
</dbReference>
<proteinExistence type="predicted"/>
<dbReference type="InterPro" id="IPR051534">
    <property type="entry name" value="CBASS_pafABC_assoc_protein"/>
</dbReference>
<dbReference type="Proteomes" id="UP000463961">
    <property type="component" value="Chromosome"/>
</dbReference>
<dbReference type="AlphaFoldDB" id="A0A679I852"/>
<dbReference type="Pfam" id="PF08220">
    <property type="entry name" value="HTH_DeoR"/>
    <property type="match status" value="1"/>
</dbReference>
<dbReference type="Pfam" id="PF25583">
    <property type="entry name" value="WCX"/>
    <property type="match status" value="1"/>
</dbReference>
<accession>A0A679I852</accession>
<dbReference type="InterPro" id="IPR036388">
    <property type="entry name" value="WH-like_DNA-bd_sf"/>
</dbReference>
<dbReference type="Pfam" id="PF13280">
    <property type="entry name" value="WYL"/>
    <property type="match status" value="1"/>
</dbReference>
<dbReference type="PROSITE" id="PS52050">
    <property type="entry name" value="WYL"/>
    <property type="match status" value="1"/>
</dbReference>
<dbReference type="InterPro" id="IPR018356">
    <property type="entry name" value="Tscrpt_reg_HTH_DeoR_CS"/>
</dbReference>
<reference evidence="2" key="1">
    <citation type="submission" date="2020-01" db="EMBL/GenBank/DDBJ databases">
        <title>Phosphoaccumulans saitamaens gen. nov., sp. nov., a polyphosphate accumulating bacterium isolated from surface river water.</title>
        <authorList>
            <person name="Watanabe K."/>
            <person name="Suda W."/>
        </authorList>
    </citation>
    <scope>NUCLEOTIDE SEQUENCE [LARGE SCALE GENOMIC DNA]</scope>
    <source>
        <strain evidence="2">ICHIAU1</strain>
    </source>
</reference>
<dbReference type="EMBL" id="AP022345">
    <property type="protein sequence ID" value="BBU68290.1"/>
    <property type="molecule type" value="Genomic_DNA"/>
</dbReference>
<dbReference type="InterPro" id="IPR036390">
    <property type="entry name" value="WH_DNA-bd_sf"/>
</dbReference>
<protein>
    <submittedName>
        <fullName evidence="1">DNA-binding transcriptional regulator</fullName>
    </submittedName>
</protein>
<dbReference type="InterPro" id="IPR026881">
    <property type="entry name" value="WYL_dom"/>
</dbReference>
<dbReference type="GO" id="GO:0003677">
    <property type="term" value="F:DNA binding"/>
    <property type="evidence" value="ECO:0007669"/>
    <property type="project" value="UniProtKB-KW"/>
</dbReference>
<evidence type="ECO:0000313" key="1">
    <source>
        <dbReference type="EMBL" id="BBU68290.1"/>
    </source>
</evidence>
<dbReference type="InterPro" id="IPR001034">
    <property type="entry name" value="DeoR_HTH"/>
</dbReference>
<dbReference type="Gene3D" id="1.10.10.10">
    <property type="entry name" value="Winged helix-like DNA-binding domain superfamily/Winged helix DNA-binding domain"/>
    <property type="match status" value="1"/>
</dbReference>
<organism evidence="1 2">
    <name type="scientific">Fluviibacter phosphoraccumulans</name>
    <dbReference type="NCBI Taxonomy" id="1751046"/>
    <lineage>
        <taxon>Bacteria</taxon>
        <taxon>Pseudomonadati</taxon>
        <taxon>Pseudomonadota</taxon>
        <taxon>Betaproteobacteria</taxon>
        <taxon>Rhodocyclales</taxon>
        <taxon>Fluviibacteraceae</taxon>
        <taxon>Fluviibacter</taxon>
    </lineage>
</organism>
<dbReference type="PROSITE" id="PS00894">
    <property type="entry name" value="HTH_DEOR_1"/>
    <property type="match status" value="1"/>
</dbReference>
<dbReference type="GO" id="GO:0003700">
    <property type="term" value="F:DNA-binding transcription factor activity"/>
    <property type="evidence" value="ECO:0007669"/>
    <property type="project" value="InterPro"/>
</dbReference>
<name>A0A679I852_9RHOO</name>
<dbReference type="SUPFAM" id="SSF46785">
    <property type="entry name" value="Winged helix' DNA-binding domain"/>
    <property type="match status" value="1"/>
</dbReference>
<sequence>MDRTERFYRIDQLLNEQRCLSFEALQEALDVSRATLRRDLQYLRDRLNAPIIYDRLGGGYRFAQEDGRASPLSGHKYELPGLWFNASEIYALLMMQQLLNTVQPGLLGPHIAPLQSRLSALLGSQQNRPEDIEDRIRIVHTGQRAPEPANFALIASALLKRKRLKLQHWHRGRDETTGREISPQRLVFYRGNWYLDAWCHLRKDLRSFAVETLSDVELLDKAAKDVAAKVLDSRVQNGYGIFGGERTQWAQLRFTPARARWVASEQWHPDQRGSVLPDGSYQLDVPYSIETELVMDILRHMPEVEVIGPPGLRTKVRDKLAAALKAHH</sequence>
<dbReference type="PROSITE" id="PS51000">
    <property type="entry name" value="HTH_DEOR_2"/>
    <property type="match status" value="1"/>
</dbReference>
<dbReference type="InterPro" id="IPR057727">
    <property type="entry name" value="WCX_dom"/>
</dbReference>
<dbReference type="RefSeq" id="WP_162048786.1">
    <property type="nucleotide sequence ID" value="NZ_AP019011.1"/>
</dbReference>
<keyword evidence="1" id="KW-0238">DNA-binding</keyword>
<dbReference type="OrthoDB" id="8555652at2"/>
<gene>
    <name evidence="1" type="ORF">ICHIAU1_05730</name>
</gene>
<evidence type="ECO:0000313" key="2">
    <source>
        <dbReference type="Proteomes" id="UP000463961"/>
    </source>
</evidence>
<keyword evidence="2" id="KW-1185">Reference proteome</keyword>